<dbReference type="Pfam" id="PF05103">
    <property type="entry name" value="DivIVA"/>
    <property type="match status" value="1"/>
</dbReference>
<dbReference type="InterPro" id="IPR011229">
    <property type="entry name" value="Cell_cycle_GpsB"/>
</dbReference>
<name>A0A377FU56_9BACL</name>
<evidence type="ECO:0000256" key="6">
    <source>
        <dbReference type="ARBA" id="ARBA00023306"/>
    </source>
</evidence>
<dbReference type="InterPro" id="IPR019933">
    <property type="entry name" value="DivIVA_domain"/>
</dbReference>
<dbReference type="NCBIfam" id="NF010725">
    <property type="entry name" value="PRK14127.1"/>
    <property type="match status" value="1"/>
</dbReference>
<dbReference type="Proteomes" id="UP000254060">
    <property type="component" value="Unassembled WGS sequence"/>
</dbReference>
<evidence type="ECO:0000313" key="9">
    <source>
        <dbReference type="Proteomes" id="UP000254060"/>
    </source>
</evidence>
<accession>A0A377FU56</accession>
<evidence type="ECO:0000256" key="3">
    <source>
        <dbReference type="ARBA" id="ARBA00022618"/>
    </source>
</evidence>
<proteinExistence type="predicted"/>
<dbReference type="NCBIfam" id="TIGR03544">
    <property type="entry name" value="DivI1A_domain"/>
    <property type="match status" value="1"/>
</dbReference>
<sequence>MMQTELTAEAIYKQEFKTALRGYSQEEVDQFLDVVIRDYEKMAKEIERLQQENDSLRRGATDQPEPVKQVQPVASNYDMLRRISNLEKAVFGKQVGPSE</sequence>
<dbReference type="PANTHER" id="PTHR35794:SF1">
    <property type="entry name" value="CELL CYCLE PROTEIN GPSB"/>
    <property type="match status" value="1"/>
</dbReference>
<evidence type="ECO:0000313" key="8">
    <source>
        <dbReference type="EMBL" id="STO08347.1"/>
    </source>
</evidence>
<organism evidence="8 9">
    <name type="scientific">Exiguobacterium aurantiacum</name>
    <dbReference type="NCBI Taxonomy" id="33987"/>
    <lineage>
        <taxon>Bacteria</taxon>
        <taxon>Bacillati</taxon>
        <taxon>Bacillota</taxon>
        <taxon>Bacilli</taxon>
        <taxon>Bacillales</taxon>
        <taxon>Bacillales Family XII. Incertae Sedis</taxon>
        <taxon>Exiguobacterium</taxon>
    </lineage>
</organism>
<dbReference type="GO" id="GO:0051301">
    <property type="term" value="P:cell division"/>
    <property type="evidence" value="ECO:0007669"/>
    <property type="project" value="UniProtKB-KW"/>
</dbReference>
<keyword evidence="2" id="KW-0963">Cytoplasm</keyword>
<keyword evidence="4" id="KW-0133">Cell shape</keyword>
<evidence type="ECO:0000256" key="5">
    <source>
        <dbReference type="ARBA" id="ARBA00023054"/>
    </source>
</evidence>
<comment type="subcellular location">
    <subcellularLocation>
        <location evidence="1">Cytoplasm</location>
    </subcellularLocation>
</comment>
<evidence type="ECO:0000256" key="7">
    <source>
        <dbReference type="SAM" id="MobiDB-lite"/>
    </source>
</evidence>
<protein>
    <submittedName>
        <fullName evidence="8">Guiding PBP1-shuttling protein</fullName>
    </submittedName>
</protein>
<feature type="region of interest" description="Disordered" evidence="7">
    <location>
        <begin position="50"/>
        <end position="69"/>
    </location>
</feature>
<dbReference type="InterPro" id="IPR007793">
    <property type="entry name" value="DivIVA_fam"/>
</dbReference>
<gene>
    <name evidence="8" type="primary">gpsB</name>
    <name evidence="8" type="ORF">NCTC13163_01717</name>
</gene>
<dbReference type="PANTHER" id="PTHR35794">
    <property type="entry name" value="CELL DIVISION PROTEIN DIVIVA"/>
    <property type="match status" value="1"/>
</dbReference>
<keyword evidence="5" id="KW-0175">Coiled coil</keyword>
<dbReference type="PIRSF" id="PIRSF029938">
    <property type="entry name" value="UCP029938"/>
    <property type="match status" value="1"/>
</dbReference>
<dbReference type="AlphaFoldDB" id="A0A377FU56"/>
<dbReference type="GO" id="GO:0008360">
    <property type="term" value="P:regulation of cell shape"/>
    <property type="evidence" value="ECO:0007669"/>
    <property type="project" value="UniProtKB-KW"/>
</dbReference>
<feature type="compositionally biased region" description="Basic and acidic residues" evidence="7">
    <location>
        <begin position="50"/>
        <end position="60"/>
    </location>
</feature>
<reference evidence="8 9" key="1">
    <citation type="submission" date="2018-06" db="EMBL/GenBank/DDBJ databases">
        <authorList>
            <consortium name="Pathogen Informatics"/>
            <person name="Doyle S."/>
        </authorList>
    </citation>
    <scope>NUCLEOTIDE SEQUENCE [LARGE SCALE GENOMIC DNA]</scope>
    <source>
        <strain evidence="8 9">NCTC13163</strain>
    </source>
</reference>
<keyword evidence="3" id="KW-0132">Cell division</keyword>
<dbReference type="STRING" id="1397694.GCA_000702585_02213"/>
<keyword evidence="6" id="KW-0131">Cell cycle</keyword>
<evidence type="ECO:0000256" key="1">
    <source>
        <dbReference type="ARBA" id="ARBA00004496"/>
    </source>
</evidence>
<dbReference type="Gene3D" id="6.10.250.660">
    <property type="match status" value="1"/>
</dbReference>
<evidence type="ECO:0000256" key="2">
    <source>
        <dbReference type="ARBA" id="ARBA00022490"/>
    </source>
</evidence>
<evidence type="ECO:0000256" key="4">
    <source>
        <dbReference type="ARBA" id="ARBA00022960"/>
    </source>
</evidence>
<dbReference type="GO" id="GO:0005737">
    <property type="term" value="C:cytoplasm"/>
    <property type="evidence" value="ECO:0007669"/>
    <property type="project" value="UniProtKB-SubCell"/>
</dbReference>
<dbReference type="EMBL" id="UGGP01000001">
    <property type="protein sequence ID" value="STO08347.1"/>
    <property type="molecule type" value="Genomic_DNA"/>
</dbReference>